<evidence type="ECO:0000256" key="1">
    <source>
        <dbReference type="SAM" id="SignalP"/>
    </source>
</evidence>
<accession>A0A5M6CEH6</accession>
<proteinExistence type="predicted"/>
<organism evidence="2 3">
    <name type="scientific">Taibaiella lutea</name>
    <dbReference type="NCBI Taxonomy" id="2608001"/>
    <lineage>
        <taxon>Bacteria</taxon>
        <taxon>Pseudomonadati</taxon>
        <taxon>Bacteroidota</taxon>
        <taxon>Chitinophagia</taxon>
        <taxon>Chitinophagales</taxon>
        <taxon>Chitinophagaceae</taxon>
        <taxon>Taibaiella</taxon>
    </lineage>
</organism>
<comment type="caution">
    <text evidence="2">The sequence shown here is derived from an EMBL/GenBank/DDBJ whole genome shotgun (WGS) entry which is preliminary data.</text>
</comment>
<reference evidence="2 3" key="1">
    <citation type="submission" date="2019-09" db="EMBL/GenBank/DDBJ databases">
        <title>Genome sequence and assembly of Taibaiella sp.</title>
        <authorList>
            <person name="Chhetri G."/>
        </authorList>
    </citation>
    <scope>NUCLEOTIDE SEQUENCE [LARGE SCALE GENOMIC DNA]</scope>
    <source>
        <strain evidence="2 3">KVB11</strain>
    </source>
</reference>
<keyword evidence="3" id="KW-1185">Reference proteome</keyword>
<evidence type="ECO:0000313" key="2">
    <source>
        <dbReference type="EMBL" id="KAA5533511.1"/>
    </source>
</evidence>
<dbReference type="AlphaFoldDB" id="A0A5M6CEH6"/>
<feature type="chain" id="PRO_5024308858" evidence="1">
    <location>
        <begin position="23"/>
        <end position="588"/>
    </location>
</feature>
<sequence>MKLKLISGLVALQLATAMPIHAQTYTFDVGDDKTTVKVADHISGEQLNFSGHEETLEGYNLVYKDKRLFGLTRFNPVAGTITYARHYGLSNENYLRLLKGYLIYSHPIYFVGEQRSNDGAVIDPVLLNYDLPKGDLASAIEFPTLPEGYTYTRVFDVMENFTESNPQRILCTINKGDVPFIAEIIYNNVSGTYYVYEYKTSKPPKSYLSAHYVRAYHYGSVSLGAPSFYGLADYGDEVTAFCYFKDPSGVNPTVYERYSFTSLKGVKNVKGVQMNGSYGNDGTHYRIDMAFTDNEGGICIQQKDELLTTNWERCYSFPENEAFVLSWGRDGHGTKMGPWPQEGNSMGYFLGAWEPNQDPKKSRLTALHFDGSNGDLAKPRIYDIPGIGVYKDGSFPSTSYDPGYFWTDYINNYTFIADRLDTKAGFHYGTGNTLINTPEKFFCSTPHDIHETEKRLKTIKEELDVNKYGPYEPKKIEYKEIDVPVSVKLNCPAEKEKISEKTGNANKLIHNENSELTMDGTHILISNDSKEITSVRIFTIDGRSIAEMHDINNVRYEQHFNAPLTSGIYVIHIAYSDRSMETRKVSIR</sequence>
<feature type="signal peptide" evidence="1">
    <location>
        <begin position="1"/>
        <end position="22"/>
    </location>
</feature>
<gene>
    <name evidence="2" type="ORF">F0919_13300</name>
</gene>
<dbReference type="RefSeq" id="WP_150033258.1">
    <property type="nucleotide sequence ID" value="NZ_VWSH01000003.1"/>
</dbReference>
<protein>
    <submittedName>
        <fullName evidence="2">T9SS type A sorting domain-containing protein</fullName>
    </submittedName>
</protein>
<evidence type="ECO:0000313" key="3">
    <source>
        <dbReference type="Proteomes" id="UP000323632"/>
    </source>
</evidence>
<dbReference type="Proteomes" id="UP000323632">
    <property type="component" value="Unassembled WGS sequence"/>
</dbReference>
<dbReference type="EMBL" id="VWSH01000003">
    <property type="protein sequence ID" value="KAA5533511.1"/>
    <property type="molecule type" value="Genomic_DNA"/>
</dbReference>
<keyword evidence="1" id="KW-0732">Signal</keyword>
<name>A0A5M6CEH6_9BACT</name>